<dbReference type="Pfam" id="PF01810">
    <property type="entry name" value="LysE"/>
    <property type="match status" value="1"/>
</dbReference>
<keyword evidence="8" id="KW-1185">Reference proteome</keyword>
<evidence type="ECO:0000256" key="5">
    <source>
        <dbReference type="ARBA" id="ARBA00023136"/>
    </source>
</evidence>
<keyword evidence="5 6" id="KW-0472">Membrane</keyword>
<feature type="transmembrane region" description="Helical" evidence="6">
    <location>
        <begin position="127"/>
        <end position="148"/>
    </location>
</feature>
<feature type="transmembrane region" description="Helical" evidence="6">
    <location>
        <begin position="5"/>
        <end position="22"/>
    </location>
</feature>
<dbReference type="InterPro" id="IPR001123">
    <property type="entry name" value="LeuE-type"/>
</dbReference>
<comment type="subcellular location">
    <subcellularLocation>
        <location evidence="1">Cell membrane</location>
        <topology evidence="1">Multi-pass membrane protein</topology>
    </subcellularLocation>
</comment>
<evidence type="ECO:0000256" key="6">
    <source>
        <dbReference type="SAM" id="Phobius"/>
    </source>
</evidence>
<keyword evidence="4 6" id="KW-1133">Transmembrane helix</keyword>
<dbReference type="EMBL" id="MCRI01000001">
    <property type="protein sequence ID" value="ODN68130.1"/>
    <property type="molecule type" value="Genomic_DNA"/>
</dbReference>
<sequence length="149" mass="16767">MGELLGYLSAILLILIIFEPIIEQFPLFQPLLAVILGLYIIYLAISMWRRADHISATAELITFKKIFLVTFLNPKAFVFALTLIPIGHNQMHWYFVALAASIMFIGLSWVVFGYLVGSVAGQHNLKLFNRFSSVILTGFAGFIVISAWQ</sequence>
<evidence type="ECO:0000256" key="3">
    <source>
        <dbReference type="ARBA" id="ARBA00022692"/>
    </source>
</evidence>
<organism evidence="7 8">
    <name type="scientific">Methylophaga muralis</name>
    <dbReference type="NCBI Taxonomy" id="291169"/>
    <lineage>
        <taxon>Bacteria</taxon>
        <taxon>Pseudomonadati</taxon>
        <taxon>Pseudomonadota</taxon>
        <taxon>Gammaproteobacteria</taxon>
        <taxon>Thiotrichales</taxon>
        <taxon>Piscirickettsiaceae</taxon>
        <taxon>Methylophaga</taxon>
    </lineage>
</organism>
<evidence type="ECO:0000256" key="2">
    <source>
        <dbReference type="ARBA" id="ARBA00022475"/>
    </source>
</evidence>
<feature type="transmembrane region" description="Helical" evidence="6">
    <location>
        <begin position="66"/>
        <end position="87"/>
    </location>
</feature>
<comment type="caution">
    <text evidence="7">The sequence shown here is derived from an EMBL/GenBank/DDBJ whole genome shotgun (WGS) entry which is preliminary data.</text>
</comment>
<evidence type="ECO:0000313" key="8">
    <source>
        <dbReference type="Proteomes" id="UP000094379"/>
    </source>
</evidence>
<reference evidence="7 8" key="1">
    <citation type="submission" date="2016-07" db="EMBL/GenBank/DDBJ databases">
        <title>Draft Genome Sequence of Methylophaga muralis Bur 1.</title>
        <authorList>
            <person name="Vasilenko O.V."/>
            <person name="Doronina N.V."/>
            <person name="Shmareva M.N."/>
            <person name="Tarlachkov S.V."/>
            <person name="Mustakhimov I."/>
            <person name="Trotsenko Y.A."/>
        </authorList>
    </citation>
    <scope>NUCLEOTIDE SEQUENCE [LARGE SCALE GENOMIC DNA]</scope>
    <source>
        <strain evidence="7 8">Bur 1</strain>
    </source>
</reference>
<evidence type="ECO:0000313" key="7">
    <source>
        <dbReference type="EMBL" id="ODN68130.1"/>
    </source>
</evidence>
<name>A0A1E3GVP9_9GAMM</name>
<dbReference type="Proteomes" id="UP000094379">
    <property type="component" value="Unassembled WGS sequence"/>
</dbReference>
<feature type="transmembrane region" description="Helical" evidence="6">
    <location>
        <begin position="93"/>
        <end position="115"/>
    </location>
</feature>
<keyword evidence="2" id="KW-1003">Cell membrane</keyword>
<evidence type="ECO:0000256" key="1">
    <source>
        <dbReference type="ARBA" id="ARBA00004651"/>
    </source>
</evidence>
<keyword evidence="3 6" id="KW-0812">Transmembrane</keyword>
<dbReference type="GO" id="GO:0005886">
    <property type="term" value="C:plasma membrane"/>
    <property type="evidence" value="ECO:0007669"/>
    <property type="project" value="UniProtKB-SubCell"/>
</dbReference>
<accession>A0A1E3GVP9</accession>
<dbReference type="AlphaFoldDB" id="A0A1E3GVP9"/>
<dbReference type="GO" id="GO:0006865">
    <property type="term" value="P:amino acid transport"/>
    <property type="evidence" value="ECO:0007669"/>
    <property type="project" value="InterPro"/>
</dbReference>
<proteinExistence type="predicted"/>
<protein>
    <submittedName>
        <fullName evidence="7">LysE type translocator</fullName>
    </submittedName>
</protein>
<feature type="transmembrane region" description="Helical" evidence="6">
    <location>
        <begin position="28"/>
        <end position="45"/>
    </location>
</feature>
<gene>
    <name evidence="7" type="ORF">A9E74_00102</name>
</gene>
<evidence type="ECO:0000256" key="4">
    <source>
        <dbReference type="ARBA" id="ARBA00022989"/>
    </source>
</evidence>